<evidence type="ECO:0000313" key="3">
    <source>
        <dbReference type="EMBL" id="MBG0565126.1"/>
    </source>
</evidence>
<keyword evidence="4" id="KW-1185">Reference proteome</keyword>
<evidence type="ECO:0000256" key="1">
    <source>
        <dbReference type="ARBA" id="ARBA00007689"/>
    </source>
</evidence>
<reference evidence="3" key="1">
    <citation type="submission" date="2020-11" db="EMBL/GenBank/DDBJ databases">
        <title>Isolation and identification of active actinomycetes.</title>
        <authorList>
            <person name="Sun X."/>
        </authorList>
    </citation>
    <scope>NUCLEOTIDE SEQUENCE</scope>
    <source>
        <strain evidence="3">NEAU-A11</strain>
    </source>
</reference>
<proteinExistence type="inferred from homology"/>
<sequence length="106" mass="11920">MRFLMLVCVDETLGMTEADDTVEQWLAETARRGVRVEGHQLRGREDATTVRKEGALITDGPFADTKEWIAGYDVLDVASLEEAVEIASKHPLARFGAIELRPFWED</sequence>
<dbReference type="Gene3D" id="3.30.70.1060">
    <property type="entry name" value="Dimeric alpha+beta barrel"/>
    <property type="match status" value="1"/>
</dbReference>
<accession>A0A931G1G5</accession>
<dbReference type="PANTHER" id="PTHR35174:SF3">
    <property type="entry name" value="BLL7171 PROTEIN"/>
    <property type="match status" value="1"/>
</dbReference>
<dbReference type="Pfam" id="PF03795">
    <property type="entry name" value="YCII"/>
    <property type="match status" value="1"/>
</dbReference>
<comment type="similarity">
    <text evidence="1">Belongs to the YciI family.</text>
</comment>
<dbReference type="SUPFAM" id="SSF54909">
    <property type="entry name" value="Dimeric alpha+beta barrel"/>
    <property type="match status" value="1"/>
</dbReference>
<dbReference type="AlphaFoldDB" id="A0A931G1G5"/>
<evidence type="ECO:0000313" key="4">
    <source>
        <dbReference type="Proteomes" id="UP000598146"/>
    </source>
</evidence>
<protein>
    <submittedName>
        <fullName evidence="3">Transcription initiation protein</fullName>
    </submittedName>
</protein>
<dbReference type="InterPro" id="IPR005545">
    <property type="entry name" value="YCII"/>
</dbReference>
<organism evidence="3 4">
    <name type="scientific">Actinoplanes aureus</name>
    <dbReference type="NCBI Taxonomy" id="2792083"/>
    <lineage>
        <taxon>Bacteria</taxon>
        <taxon>Bacillati</taxon>
        <taxon>Actinomycetota</taxon>
        <taxon>Actinomycetes</taxon>
        <taxon>Micromonosporales</taxon>
        <taxon>Micromonosporaceae</taxon>
        <taxon>Actinoplanes</taxon>
    </lineage>
</organism>
<dbReference type="RefSeq" id="WP_196416898.1">
    <property type="nucleotide sequence ID" value="NZ_JADQTO010000013.1"/>
</dbReference>
<dbReference type="Proteomes" id="UP000598146">
    <property type="component" value="Unassembled WGS sequence"/>
</dbReference>
<evidence type="ECO:0000259" key="2">
    <source>
        <dbReference type="Pfam" id="PF03795"/>
    </source>
</evidence>
<dbReference type="EMBL" id="JADQTO010000013">
    <property type="protein sequence ID" value="MBG0565126.1"/>
    <property type="molecule type" value="Genomic_DNA"/>
</dbReference>
<feature type="domain" description="YCII-related" evidence="2">
    <location>
        <begin position="56"/>
        <end position="104"/>
    </location>
</feature>
<dbReference type="InterPro" id="IPR011008">
    <property type="entry name" value="Dimeric_a/b-barrel"/>
</dbReference>
<gene>
    <name evidence="3" type="ORF">I4J89_27105</name>
</gene>
<comment type="caution">
    <text evidence="3">The sequence shown here is derived from an EMBL/GenBank/DDBJ whole genome shotgun (WGS) entry which is preliminary data.</text>
</comment>
<name>A0A931G1G5_9ACTN</name>
<dbReference type="PANTHER" id="PTHR35174">
    <property type="entry name" value="BLL7171 PROTEIN-RELATED"/>
    <property type="match status" value="1"/>
</dbReference>